<evidence type="ECO:0000313" key="1">
    <source>
        <dbReference type="EMBL" id="MBI6873851.1"/>
    </source>
</evidence>
<sequence length="56" mass="6628">MKESLDRHNPNFTYKKENIDIKQSPEGYAIMERINNGLLFPEGPKDHVDFIDYEET</sequence>
<proteinExistence type="predicted"/>
<accession>A0A934I2J6</accession>
<protein>
    <submittedName>
        <fullName evidence="1">Uncharacterized protein</fullName>
    </submittedName>
</protein>
<comment type="caution">
    <text evidence="1">The sequence shown here is derived from an EMBL/GenBank/DDBJ whole genome shotgun (WGS) entry which is preliminary data.</text>
</comment>
<organism evidence="1 2">
    <name type="scientific">Clostridium aciditolerans</name>
    <dbReference type="NCBI Taxonomy" id="339861"/>
    <lineage>
        <taxon>Bacteria</taxon>
        <taxon>Bacillati</taxon>
        <taxon>Bacillota</taxon>
        <taxon>Clostridia</taxon>
        <taxon>Eubacteriales</taxon>
        <taxon>Clostridiaceae</taxon>
        <taxon>Clostridium</taxon>
    </lineage>
</organism>
<dbReference type="RefSeq" id="WP_178908352.1">
    <property type="nucleotide sequence ID" value="NZ_JAEEGB010000015.1"/>
</dbReference>
<dbReference type="EMBL" id="JAEEGB010000015">
    <property type="protein sequence ID" value="MBI6873851.1"/>
    <property type="molecule type" value="Genomic_DNA"/>
</dbReference>
<name>A0A934I2J6_9CLOT</name>
<keyword evidence="2" id="KW-1185">Reference proteome</keyword>
<dbReference type="AlphaFoldDB" id="A0A934I2J6"/>
<evidence type="ECO:0000313" key="2">
    <source>
        <dbReference type="Proteomes" id="UP000622687"/>
    </source>
</evidence>
<reference evidence="1" key="1">
    <citation type="submission" date="2020-12" db="EMBL/GenBank/DDBJ databases">
        <title>Clostridium thailandense sp. nov., a novel acetogenic bacterium isolated from peat land soil in Thailand.</title>
        <authorList>
            <person name="Chaikitkaew S."/>
            <person name="Birkeland N.K."/>
        </authorList>
    </citation>
    <scope>NUCLEOTIDE SEQUENCE</scope>
    <source>
        <strain evidence="1">DSM 17425</strain>
    </source>
</reference>
<dbReference type="Proteomes" id="UP000622687">
    <property type="component" value="Unassembled WGS sequence"/>
</dbReference>
<gene>
    <name evidence="1" type="ORF">I6U51_14285</name>
</gene>